<protein>
    <submittedName>
        <fullName evidence="19">TonB-dependent siderophore receptor</fullName>
    </submittedName>
</protein>
<dbReference type="CDD" id="cd01347">
    <property type="entry name" value="ligand_gated_channel"/>
    <property type="match status" value="1"/>
</dbReference>
<dbReference type="PANTHER" id="PTHR32552">
    <property type="entry name" value="FERRICHROME IRON RECEPTOR-RELATED"/>
    <property type="match status" value="1"/>
</dbReference>
<sequence length="788" mass="87891">NNFAAVSKLTNIKISSKVISRQILRHLLSLTLSLTAILTANAQDHQLKGVIKTREGKSVSGIQVLIPTTKVNTTSDQDGYFTIPKLPEKKFDVQLWTNDYLLMGKSFSDISADSVYNFILNMDLVQLETVEVNTTKRKIKIETDDLGNMKMKNLENPQVYSLVPHALLVEQNVTNIQQALANVTGATVSVDPAGGTSIMSRGFSTSIGARNGMPYLGVGRSSLDPANIEAIEVLKGPSGTLFGNAIASYGGLVNLVTKQPFREAKTEVAYTVGTYGLQRVTADVNTPLNKEKTLLLRANAAVNRQGSFMIAGHNNRLFFAPSLIYQATDKLKLSLDIEMYREDVTKTQYISNYDTLGITSLKELPIKYNQAFFDNSFNAIANNFRTFAKAEYKLSEKWTSTTNVAFINEDLNKSLQGYIYFLQRDSMVRIAGGDFGPINTNTSDLQQNFNGDVNFLGMRHRILVGFDYFNYVSKRYSRGTPTLGTINYYTSTRLFSNQDVNNAYANIQTTNSNSVNNRVASYFSDLINITDGLMVLGSVRYDRFMSQGAGGYNQTSWAPRFGLVYQPILNIISIFGNYTSGFTNYNTGTQPDGSLFFYKPSFANQWETGIKFNLMKDRLVSSISYYNIKINDAPRTDPDKTIYQDGQQKSNGWEFDLKAHPLNELSITAGYVYNKNIYLKATTGTGLLTVASPKNVANLWVSYRFKKIKSLEHFGMGAGMNYVDKSFFNAANTVTLPSYTIINSSLFYDAENWRAGLAVNNISNQKYWNATGTPQMPRNVSFNISVKF</sequence>
<evidence type="ECO:0000256" key="2">
    <source>
        <dbReference type="ARBA" id="ARBA00009810"/>
    </source>
</evidence>
<dbReference type="AlphaFoldDB" id="A0A2W5F8C8"/>
<evidence type="ECO:0000256" key="15">
    <source>
        <dbReference type="RuleBase" id="RU003357"/>
    </source>
</evidence>
<keyword evidence="8" id="KW-0408">Iron</keyword>
<dbReference type="InterPro" id="IPR037066">
    <property type="entry name" value="Plug_dom_sf"/>
</dbReference>
<keyword evidence="3 14" id="KW-0813">Transport</keyword>
<dbReference type="GO" id="GO:0015891">
    <property type="term" value="P:siderophore transport"/>
    <property type="evidence" value="ECO:0007669"/>
    <property type="project" value="InterPro"/>
</dbReference>
<dbReference type="InterPro" id="IPR039426">
    <property type="entry name" value="TonB-dep_rcpt-like"/>
</dbReference>
<dbReference type="InterPro" id="IPR010917">
    <property type="entry name" value="TonB_rcpt_CS"/>
</dbReference>
<accession>A0A2W5F8C8</accession>
<dbReference type="GO" id="GO:0015344">
    <property type="term" value="F:siderophore uptake transmembrane transporter activity"/>
    <property type="evidence" value="ECO:0007669"/>
    <property type="project" value="TreeGrafter"/>
</dbReference>
<evidence type="ECO:0000313" key="19">
    <source>
        <dbReference type="EMBL" id="PZP49910.1"/>
    </source>
</evidence>
<dbReference type="Gene3D" id="2.60.40.1120">
    <property type="entry name" value="Carboxypeptidase-like, regulatory domain"/>
    <property type="match status" value="1"/>
</dbReference>
<evidence type="ECO:0000256" key="4">
    <source>
        <dbReference type="ARBA" id="ARBA00022452"/>
    </source>
</evidence>
<keyword evidence="5" id="KW-0410">Iron transport</keyword>
<feature type="domain" description="TonB-dependent receptor plug" evidence="18">
    <location>
        <begin position="154"/>
        <end position="245"/>
    </location>
</feature>
<evidence type="ECO:0000256" key="13">
    <source>
        <dbReference type="ARBA" id="ARBA00023237"/>
    </source>
</evidence>
<evidence type="ECO:0000256" key="12">
    <source>
        <dbReference type="ARBA" id="ARBA00023170"/>
    </source>
</evidence>
<evidence type="ECO:0000256" key="9">
    <source>
        <dbReference type="ARBA" id="ARBA00023065"/>
    </source>
</evidence>
<comment type="caution">
    <text evidence="19">The sequence shown here is derived from an EMBL/GenBank/DDBJ whole genome shotgun (WGS) entry which is preliminary data.</text>
</comment>
<reference evidence="19 20" key="1">
    <citation type="submission" date="2017-11" db="EMBL/GenBank/DDBJ databases">
        <title>Infants hospitalized years apart are colonized by the same room-sourced microbial strains.</title>
        <authorList>
            <person name="Brooks B."/>
            <person name="Olm M.R."/>
            <person name="Firek B.A."/>
            <person name="Baker R."/>
            <person name="Thomas B.C."/>
            <person name="Morowitz M.J."/>
            <person name="Banfield J.F."/>
        </authorList>
    </citation>
    <scope>NUCLEOTIDE SEQUENCE [LARGE SCALE GENOMIC DNA]</scope>
    <source>
        <strain evidence="19">S2_009_000_R2_76</strain>
    </source>
</reference>
<dbReference type="PROSITE" id="PS52016">
    <property type="entry name" value="TONB_DEPENDENT_REC_3"/>
    <property type="match status" value="1"/>
</dbReference>
<dbReference type="Pfam" id="PF07715">
    <property type="entry name" value="Plug"/>
    <property type="match status" value="1"/>
</dbReference>
<dbReference type="Pfam" id="PF00593">
    <property type="entry name" value="TonB_dep_Rec_b-barrel"/>
    <property type="match status" value="1"/>
</dbReference>
<feature type="chain" id="PRO_5015925892" evidence="16">
    <location>
        <begin position="43"/>
        <end position="788"/>
    </location>
</feature>
<dbReference type="GO" id="GO:0038023">
    <property type="term" value="F:signaling receptor activity"/>
    <property type="evidence" value="ECO:0007669"/>
    <property type="project" value="InterPro"/>
</dbReference>
<evidence type="ECO:0000313" key="20">
    <source>
        <dbReference type="Proteomes" id="UP000249645"/>
    </source>
</evidence>
<dbReference type="Gene3D" id="2.40.170.20">
    <property type="entry name" value="TonB-dependent receptor, beta-barrel domain"/>
    <property type="match status" value="1"/>
</dbReference>
<keyword evidence="12 19" id="KW-0675">Receptor</keyword>
<keyword evidence="6 14" id="KW-0812">Transmembrane</keyword>
<comment type="subcellular location">
    <subcellularLocation>
        <location evidence="1 14">Cell outer membrane</location>
        <topology evidence="1 14">Multi-pass membrane protein</topology>
    </subcellularLocation>
</comment>
<evidence type="ECO:0000256" key="10">
    <source>
        <dbReference type="ARBA" id="ARBA00023077"/>
    </source>
</evidence>
<keyword evidence="10 15" id="KW-0798">TonB box</keyword>
<evidence type="ECO:0000256" key="14">
    <source>
        <dbReference type="PROSITE-ProRule" id="PRU01360"/>
    </source>
</evidence>
<comment type="similarity">
    <text evidence="2 14 15">Belongs to the TonB-dependent receptor family.</text>
</comment>
<keyword evidence="13 14" id="KW-0998">Cell outer membrane</keyword>
<dbReference type="SUPFAM" id="SSF49464">
    <property type="entry name" value="Carboxypeptidase regulatory domain-like"/>
    <property type="match status" value="1"/>
</dbReference>
<evidence type="ECO:0000256" key="5">
    <source>
        <dbReference type="ARBA" id="ARBA00022496"/>
    </source>
</evidence>
<dbReference type="InterPro" id="IPR012910">
    <property type="entry name" value="Plug_dom"/>
</dbReference>
<evidence type="ECO:0000259" key="17">
    <source>
        <dbReference type="Pfam" id="PF00593"/>
    </source>
</evidence>
<evidence type="ECO:0000256" key="3">
    <source>
        <dbReference type="ARBA" id="ARBA00022448"/>
    </source>
</evidence>
<dbReference type="PANTHER" id="PTHR32552:SF68">
    <property type="entry name" value="FERRICHROME OUTER MEMBRANE TRANSPORTER_PHAGE RECEPTOR"/>
    <property type="match status" value="1"/>
</dbReference>
<dbReference type="InterPro" id="IPR036942">
    <property type="entry name" value="Beta-barrel_TonB_sf"/>
</dbReference>
<evidence type="ECO:0000259" key="18">
    <source>
        <dbReference type="Pfam" id="PF07715"/>
    </source>
</evidence>
<dbReference type="SUPFAM" id="SSF56935">
    <property type="entry name" value="Porins"/>
    <property type="match status" value="1"/>
</dbReference>
<keyword evidence="7 16" id="KW-0732">Signal</keyword>
<name>A0A2W5F8C8_9SPHI</name>
<dbReference type="EMBL" id="QFOI01000089">
    <property type="protein sequence ID" value="PZP49910.1"/>
    <property type="molecule type" value="Genomic_DNA"/>
</dbReference>
<feature type="non-terminal residue" evidence="19">
    <location>
        <position position="1"/>
    </location>
</feature>
<evidence type="ECO:0000256" key="8">
    <source>
        <dbReference type="ARBA" id="ARBA00023004"/>
    </source>
</evidence>
<keyword evidence="4 14" id="KW-1134">Transmembrane beta strand</keyword>
<gene>
    <name evidence="19" type="ORF">DI598_06730</name>
</gene>
<dbReference type="NCBIfam" id="TIGR01783">
    <property type="entry name" value="TonB-siderophor"/>
    <property type="match status" value="1"/>
</dbReference>
<keyword evidence="11 14" id="KW-0472">Membrane</keyword>
<evidence type="ECO:0000256" key="6">
    <source>
        <dbReference type="ARBA" id="ARBA00022692"/>
    </source>
</evidence>
<dbReference type="InterPro" id="IPR000531">
    <property type="entry name" value="Beta-barrel_TonB"/>
</dbReference>
<dbReference type="PROSITE" id="PS01156">
    <property type="entry name" value="TONB_DEPENDENT_REC_2"/>
    <property type="match status" value="1"/>
</dbReference>
<dbReference type="Proteomes" id="UP000249645">
    <property type="component" value="Unassembled WGS sequence"/>
</dbReference>
<dbReference type="GO" id="GO:0009279">
    <property type="term" value="C:cell outer membrane"/>
    <property type="evidence" value="ECO:0007669"/>
    <property type="project" value="UniProtKB-SubCell"/>
</dbReference>
<evidence type="ECO:0000256" key="16">
    <source>
        <dbReference type="SAM" id="SignalP"/>
    </source>
</evidence>
<dbReference type="InterPro" id="IPR008969">
    <property type="entry name" value="CarboxyPept-like_regulatory"/>
</dbReference>
<evidence type="ECO:0000256" key="1">
    <source>
        <dbReference type="ARBA" id="ARBA00004571"/>
    </source>
</evidence>
<dbReference type="Gene3D" id="2.170.130.10">
    <property type="entry name" value="TonB-dependent receptor, plug domain"/>
    <property type="match status" value="1"/>
</dbReference>
<proteinExistence type="inferred from homology"/>
<feature type="signal peptide" evidence="16">
    <location>
        <begin position="1"/>
        <end position="42"/>
    </location>
</feature>
<evidence type="ECO:0000256" key="11">
    <source>
        <dbReference type="ARBA" id="ARBA00023136"/>
    </source>
</evidence>
<organism evidence="19 20">
    <name type="scientific">Pseudopedobacter saltans</name>
    <dbReference type="NCBI Taxonomy" id="151895"/>
    <lineage>
        <taxon>Bacteria</taxon>
        <taxon>Pseudomonadati</taxon>
        <taxon>Bacteroidota</taxon>
        <taxon>Sphingobacteriia</taxon>
        <taxon>Sphingobacteriales</taxon>
        <taxon>Sphingobacteriaceae</taxon>
        <taxon>Pseudopedobacter</taxon>
    </lineage>
</organism>
<keyword evidence="9" id="KW-0406">Ion transport</keyword>
<dbReference type="InterPro" id="IPR010105">
    <property type="entry name" value="TonB_sidphr_rcpt"/>
</dbReference>
<feature type="domain" description="TonB-dependent receptor-like beta-barrel" evidence="17">
    <location>
        <begin position="368"/>
        <end position="762"/>
    </location>
</feature>
<evidence type="ECO:0000256" key="7">
    <source>
        <dbReference type="ARBA" id="ARBA00022729"/>
    </source>
</evidence>